<evidence type="ECO:0000256" key="1">
    <source>
        <dbReference type="ARBA" id="ARBA00023239"/>
    </source>
</evidence>
<protein>
    <submittedName>
        <fullName evidence="5">Dihydrodipicolinate synthase family protein</fullName>
    </submittedName>
</protein>
<feature type="active site" description="Proton donor/acceptor" evidence="3">
    <location>
        <position position="129"/>
    </location>
</feature>
<dbReference type="RefSeq" id="WP_126449645.1">
    <property type="nucleotide sequence ID" value="NZ_AP018553.1"/>
</dbReference>
<dbReference type="GO" id="GO:0044281">
    <property type="term" value="P:small molecule metabolic process"/>
    <property type="evidence" value="ECO:0007669"/>
    <property type="project" value="UniProtKB-ARBA"/>
</dbReference>
<keyword evidence="2" id="KW-0704">Schiff base</keyword>
<dbReference type="InterPro" id="IPR002220">
    <property type="entry name" value="DapA-like"/>
</dbReference>
<dbReference type="EMBL" id="BMQS01000004">
    <property type="protein sequence ID" value="GGT90407.1"/>
    <property type="molecule type" value="Genomic_DNA"/>
</dbReference>
<accession>A0A348B2A1</accession>
<reference evidence="6" key="1">
    <citation type="journal article" date="2014" name="Int. J. Syst. Evol. Microbiol.">
        <title>Complete genome sequence of Corynebacterium casei LMG S-19264T (=DSM 44701T), isolated from a smear-ripened cheese.</title>
        <authorList>
            <consortium name="US DOE Joint Genome Institute (JGI-PGF)"/>
            <person name="Walter F."/>
            <person name="Albersmeier A."/>
            <person name="Kalinowski J."/>
            <person name="Ruckert C."/>
        </authorList>
    </citation>
    <scope>NUCLEOTIDE SEQUENCE</scope>
    <source>
        <strain evidence="6">JCM 31740</strain>
    </source>
</reference>
<dbReference type="PROSITE" id="PS00666">
    <property type="entry name" value="DHDPS_2"/>
    <property type="match status" value="1"/>
</dbReference>
<reference evidence="5" key="3">
    <citation type="journal article" date="2019" name="BMC Res. Notes">
        <title>Complete genome sequence of the Sulfodiicoccus acidiphilus strain HS-1T, the first crenarchaeon that lacks polB3, isolated from an acidic hot spring in Ohwaku-dani, Hakone, Japan.</title>
        <authorList>
            <person name="Sakai H.D."/>
            <person name="Kurosawa N."/>
        </authorList>
    </citation>
    <scope>NUCLEOTIDE SEQUENCE</scope>
    <source>
        <strain evidence="5">HS-1</strain>
    </source>
</reference>
<dbReference type="GeneID" id="38666197"/>
<dbReference type="PANTHER" id="PTHR12128:SF66">
    <property type="entry name" value="4-HYDROXY-2-OXOGLUTARATE ALDOLASE, MITOCHONDRIAL"/>
    <property type="match status" value="1"/>
</dbReference>
<organism evidence="5 7">
    <name type="scientific">Sulfodiicoccus acidiphilus</name>
    <dbReference type="NCBI Taxonomy" id="1670455"/>
    <lineage>
        <taxon>Archaea</taxon>
        <taxon>Thermoproteota</taxon>
        <taxon>Thermoprotei</taxon>
        <taxon>Sulfolobales</taxon>
        <taxon>Sulfolobaceae</taxon>
        <taxon>Sulfodiicoccus</taxon>
    </lineage>
</organism>
<dbReference type="InterPro" id="IPR020625">
    <property type="entry name" value="Schiff_base-form_aldolases_AS"/>
</dbReference>
<dbReference type="SUPFAM" id="SSF51569">
    <property type="entry name" value="Aldolase"/>
    <property type="match status" value="1"/>
</dbReference>
<evidence type="ECO:0000256" key="3">
    <source>
        <dbReference type="PIRSR" id="PIRSR001365-1"/>
    </source>
</evidence>
<dbReference type="PRINTS" id="PR00146">
    <property type="entry name" value="DHPICSNTHASE"/>
</dbReference>
<dbReference type="Proteomes" id="UP000616143">
    <property type="component" value="Unassembled WGS sequence"/>
</dbReference>
<dbReference type="EMBL" id="AP018553">
    <property type="protein sequence ID" value="BBD72303.1"/>
    <property type="molecule type" value="Genomic_DNA"/>
</dbReference>
<sequence>MKGIVVPIVTPFNEKEELDLDALGEVTRYLLREGIEWIMALGTTGEFNMLSEEEKVLVVRTVVEHGKGKVIAGINENSSYNAAKLAKQYADVGASELITIPPLYHRTDELGIVKFYESIAKVGLPVYVYNIPSLVGYEFPPTALHKLVEEGVVSGMKYTTSDLVAFLRLTAYAKEANSSFNSLMGEDRLIVDAIARGADGTVAGSGNVAPELVVQAVRLTRDGNLREALKIQEKLTTLVEAIMEGDYPALLKAAMRYRGVSGGKCRSPLHSTPESEGRVYTVMKSMGL</sequence>
<feature type="binding site" evidence="4">
    <location>
        <position position="202"/>
    </location>
    <ligand>
        <name>pyruvate</name>
        <dbReference type="ChEBI" id="CHEBI:15361"/>
    </ligand>
</feature>
<dbReference type="AlphaFoldDB" id="A0A348B2A1"/>
<dbReference type="GO" id="GO:0008675">
    <property type="term" value="F:2-dehydro-3-deoxy-phosphogluconate aldolase activity"/>
    <property type="evidence" value="ECO:0007669"/>
    <property type="project" value="UniProtKB-ARBA"/>
</dbReference>
<dbReference type="Proteomes" id="UP000276741">
    <property type="component" value="Chromosome"/>
</dbReference>
<gene>
    <name evidence="6" type="ORF">GCM10007116_05280</name>
    <name evidence="5" type="ORF">HS1genome_0692</name>
</gene>
<evidence type="ECO:0000313" key="5">
    <source>
        <dbReference type="EMBL" id="BBD72303.1"/>
    </source>
</evidence>
<dbReference type="CDD" id="cd00408">
    <property type="entry name" value="DHDPS-like"/>
    <property type="match status" value="1"/>
</dbReference>
<keyword evidence="1" id="KW-0456">Lyase</keyword>
<dbReference type="GO" id="GO:0008840">
    <property type="term" value="F:4-hydroxy-tetrahydrodipicolinate synthase activity"/>
    <property type="evidence" value="ECO:0007669"/>
    <property type="project" value="TreeGrafter"/>
</dbReference>
<evidence type="ECO:0000313" key="6">
    <source>
        <dbReference type="EMBL" id="GGT90407.1"/>
    </source>
</evidence>
<dbReference type="PANTHER" id="PTHR12128">
    <property type="entry name" value="DIHYDRODIPICOLINATE SYNTHASE"/>
    <property type="match status" value="1"/>
</dbReference>
<dbReference type="KEGG" id="sacd:HS1genome_0692"/>
<feature type="active site" description="Schiff-base intermediate with substrate" evidence="3">
    <location>
        <position position="157"/>
    </location>
</feature>
<name>A0A348B2A1_9CREN</name>
<reference evidence="7" key="2">
    <citation type="submission" date="2018-04" db="EMBL/GenBank/DDBJ databases">
        <title>Complete genome sequence of Sulfodiicoccus acidiphilus strain HS-1.</title>
        <authorList>
            <person name="Sakai H.D."/>
            <person name="Kurosawa N."/>
        </authorList>
    </citation>
    <scope>NUCLEOTIDE SEQUENCE [LARGE SCALE GENOMIC DNA]</scope>
    <source>
        <strain evidence="7">HS-1</strain>
    </source>
</reference>
<feature type="binding site" evidence="4">
    <location>
        <position position="44"/>
    </location>
    <ligand>
        <name>pyruvate</name>
        <dbReference type="ChEBI" id="CHEBI:15361"/>
    </ligand>
</feature>
<evidence type="ECO:0000313" key="7">
    <source>
        <dbReference type="Proteomes" id="UP000276741"/>
    </source>
</evidence>
<proteinExistence type="predicted"/>
<dbReference type="Pfam" id="PF00701">
    <property type="entry name" value="DHDPS"/>
    <property type="match status" value="1"/>
</dbReference>
<dbReference type="InterPro" id="IPR013785">
    <property type="entry name" value="Aldolase_TIM"/>
</dbReference>
<evidence type="ECO:0000256" key="2">
    <source>
        <dbReference type="ARBA" id="ARBA00023270"/>
    </source>
</evidence>
<dbReference type="SMART" id="SM01130">
    <property type="entry name" value="DHDPS"/>
    <property type="match status" value="1"/>
</dbReference>
<evidence type="ECO:0000256" key="4">
    <source>
        <dbReference type="PIRSR" id="PIRSR001365-2"/>
    </source>
</evidence>
<dbReference type="OrthoDB" id="33636at2157"/>
<keyword evidence="7" id="KW-1185">Reference proteome</keyword>
<reference evidence="6" key="4">
    <citation type="submission" date="2020-09" db="EMBL/GenBank/DDBJ databases">
        <authorList>
            <person name="Sun Q."/>
            <person name="Ohkuma M."/>
        </authorList>
    </citation>
    <scope>NUCLEOTIDE SEQUENCE</scope>
    <source>
        <strain evidence="6">JCM 31740</strain>
    </source>
</reference>
<dbReference type="Gene3D" id="3.20.20.70">
    <property type="entry name" value="Aldolase class I"/>
    <property type="match status" value="1"/>
</dbReference>
<dbReference type="PIRSF" id="PIRSF001365">
    <property type="entry name" value="DHDPS"/>
    <property type="match status" value="1"/>
</dbReference>